<comment type="caution">
    <text evidence="4">The sequence shown here is derived from an EMBL/GenBank/DDBJ whole genome shotgun (WGS) entry which is preliminary data.</text>
</comment>
<feature type="domain" description="SUF system FeS cluster assembly SufBD core" evidence="2">
    <location>
        <begin position="182"/>
        <end position="410"/>
    </location>
</feature>
<dbReference type="PANTHER" id="PTHR43575:SF1">
    <property type="entry name" value="PROTEIN ABCI7, CHLOROPLASTIC"/>
    <property type="match status" value="1"/>
</dbReference>
<proteinExistence type="inferred from homology"/>
<evidence type="ECO:0000259" key="3">
    <source>
        <dbReference type="Pfam" id="PF19295"/>
    </source>
</evidence>
<dbReference type="InterPro" id="IPR011542">
    <property type="entry name" value="SUF_FeS_clus_asmbl_SufD"/>
</dbReference>
<dbReference type="InterPro" id="IPR045595">
    <property type="entry name" value="SufBD_N"/>
</dbReference>
<gene>
    <name evidence="4" type="primary">sufD</name>
    <name evidence="4" type="ORF">NB063_16865</name>
</gene>
<feature type="domain" description="SUF system FeS cluster assembly SufBD N-terminal" evidence="3">
    <location>
        <begin position="6"/>
        <end position="173"/>
    </location>
</feature>
<dbReference type="EMBL" id="JAMQBK010000043">
    <property type="protein sequence ID" value="MCM2372280.1"/>
    <property type="molecule type" value="Genomic_DNA"/>
</dbReference>
<evidence type="ECO:0000313" key="5">
    <source>
        <dbReference type="Proteomes" id="UP001202961"/>
    </source>
</evidence>
<evidence type="ECO:0000259" key="2">
    <source>
        <dbReference type="Pfam" id="PF01458"/>
    </source>
</evidence>
<dbReference type="RefSeq" id="WP_250929915.1">
    <property type="nucleotide sequence ID" value="NZ_JAMQBK010000043.1"/>
</dbReference>
<dbReference type="SUPFAM" id="SSF101960">
    <property type="entry name" value="Stabilizer of iron transporter SufD"/>
    <property type="match status" value="1"/>
</dbReference>
<dbReference type="Proteomes" id="UP001202961">
    <property type="component" value="Unassembled WGS sequence"/>
</dbReference>
<organism evidence="4 5">
    <name type="scientific">Aporhodopirellula aestuarii</name>
    <dbReference type="NCBI Taxonomy" id="2950107"/>
    <lineage>
        <taxon>Bacteria</taxon>
        <taxon>Pseudomonadati</taxon>
        <taxon>Planctomycetota</taxon>
        <taxon>Planctomycetia</taxon>
        <taxon>Pirellulales</taxon>
        <taxon>Pirellulaceae</taxon>
        <taxon>Aporhodopirellula</taxon>
    </lineage>
</organism>
<dbReference type="InterPro" id="IPR055346">
    <property type="entry name" value="Fe-S_cluster_assembly_SufBD"/>
</dbReference>
<dbReference type="Pfam" id="PF01458">
    <property type="entry name" value="SUFBD_core"/>
    <property type="match status" value="1"/>
</dbReference>
<dbReference type="NCBIfam" id="TIGR01981">
    <property type="entry name" value="sufD"/>
    <property type="match status" value="1"/>
</dbReference>
<dbReference type="Pfam" id="PF19295">
    <property type="entry name" value="SufBD_N"/>
    <property type="match status" value="1"/>
</dbReference>
<dbReference type="PANTHER" id="PTHR43575">
    <property type="entry name" value="PROTEIN ABCI7, CHLOROPLASTIC"/>
    <property type="match status" value="1"/>
</dbReference>
<reference evidence="4 5" key="1">
    <citation type="journal article" date="2022" name="Syst. Appl. Microbiol.">
        <title>Rhodopirellula aestuarii sp. nov., a novel member of the genus Rhodopirellula isolated from brackish sediments collected in the Tagus River estuary, Portugal.</title>
        <authorList>
            <person name="Vitorino I.R."/>
            <person name="Klimek D."/>
            <person name="Calusinska M."/>
            <person name="Lobo-da-Cunha A."/>
            <person name="Vasconcelos V."/>
            <person name="Lage O.M."/>
        </authorList>
    </citation>
    <scope>NUCLEOTIDE SEQUENCE [LARGE SCALE GENOMIC DNA]</scope>
    <source>
        <strain evidence="4 5">ICT_H3.1</strain>
    </source>
</reference>
<accession>A0ABT0U6W2</accession>
<protein>
    <submittedName>
        <fullName evidence="4">Fe-S cluster assembly protein SufD</fullName>
    </submittedName>
</protein>
<dbReference type="InterPro" id="IPR037284">
    <property type="entry name" value="SUF_FeS_clus_asmbl_SufBD_sf"/>
</dbReference>
<sequence length="440" mass="48902">MIATETDAYQESFNQFQTDQSSTAPAWLTALRQAAMERFTELGIPTKRIEDWRFTSVKPLATKPYQNVQSISLANGDAEELLQRAKLDESFHRLVFVNGHHVPQWSSQHELPAGVVIENLASSIRDGSRDLQGRLGLETSDEAAAFVALNSAFVNDGAVVDIPEGVVLDRPIHLIFVSVEDGHTVCHPRNLIRLGKGSGAAVIETYLGREGDGYFTNAITQIELDEKADLDHHKLQHEQTESLHIASTYIDQKDSSQFRSHYFSFGSLLARNEINCMLDGEEIVSTLNGLYMPTGEQLMDCRTRIDHARPNCNTYELYKGILDDRARGVFNGKIFVHQDAQKTDAKQSNQALLLSDDAVVNTKPQLEIYADDVKCTHGATIGELDENALYYLRSRGIAAPLARKMLIFAFANDVVQGVEIPAVRQHLETILLSSHGLPDV</sequence>
<comment type="similarity">
    <text evidence="1">Belongs to the iron-sulfur cluster assembly SufBD family.</text>
</comment>
<evidence type="ECO:0000256" key="1">
    <source>
        <dbReference type="ARBA" id="ARBA00043967"/>
    </source>
</evidence>
<keyword evidence="5" id="KW-1185">Reference proteome</keyword>
<dbReference type="InterPro" id="IPR000825">
    <property type="entry name" value="SUF_FeS_clus_asmbl_SufBD_core"/>
</dbReference>
<evidence type="ECO:0000313" key="4">
    <source>
        <dbReference type="EMBL" id="MCM2372280.1"/>
    </source>
</evidence>
<name>A0ABT0U6W2_9BACT</name>